<feature type="domain" description="Transglycosylase SLT" evidence="1">
    <location>
        <begin position="32"/>
        <end position="322"/>
    </location>
</feature>
<dbReference type="CDD" id="cd13399">
    <property type="entry name" value="Slt35-like"/>
    <property type="match status" value="1"/>
</dbReference>
<dbReference type="SUPFAM" id="SSF53955">
    <property type="entry name" value="Lysozyme-like"/>
    <property type="match status" value="1"/>
</dbReference>
<dbReference type="InterPro" id="IPR031304">
    <property type="entry name" value="SLT_2"/>
</dbReference>
<proteinExistence type="predicted"/>
<dbReference type="FunFam" id="1.10.8.350:FF:000001">
    <property type="entry name" value="Lytic murein transglycosylase B"/>
    <property type="match status" value="1"/>
</dbReference>
<dbReference type="GO" id="GO:0009253">
    <property type="term" value="P:peptidoglycan catabolic process"/>
    <property type="evidence" value="ECO:0007669"/>
    <property type="project" value="TreeGrafter"/>
</dbReference>
<dbReference type="Gene3D" id="1.10.8.350">
    <property type="entry name" value="Bacterial muramidase"/>
    <property type="match status" value="1"/>
</dbReference>
<evidence type="ECO:0000313" key="2">
    <source>
        <dbReference type="EMBL" id="SVA13486.1"/>
    </source>
</evidence>
<dbReference type="AlphaFoldDB" id="A0A381TBG0"/>
<evidence type="ECO:0000259" key="1">
    <source>
        <dbReference type="Pfam" id="PF13406"/>
    </source>
</evidence>
<accession>A0A381TBG0</accession>
<sequence>MKFSRRILCAAGLGLLVSTAPAHAVEVNAYPELASMIEQLVSENGLDRQRLNFWLADARINQDIIQAMQRPAERLPWHRYRLRFLTRSSIRNGGKFLARYSDVFRQAETRFGIPAEILVAIIGIETRYGKATGRHRVLDSLTTLALEYPRRSSFFMAELKEFLRLSGDGIVNPLETKGSYAGAVGIPQFMPSSYRHYAVDFDGDGRRDLIGSEADAIGSVAHYLNAHGWQAAEPVVERLSKSHGARAGNYTTRGLEVDVSLETLQQDGVRLTDKNFTGRKVGVIRLEQDGHEEFRVAYPNFFVLTRYNRSQVYAMAVFELAEQIAKRNDGG</sequence>
<dbReference type="InterPro" id="IPR023346">
    <property type="entry name" value="Lysozyme-like_dom_sf"/>
</dbReference>
<name>A0A381TBG0_9ZZZZ</name>
<reference evidence="2" key="1">
    <citation type="submission" date="2018-05" db="EMBL/GenBank/DDBJ databases">
        <authorList>
            <person name="Lanie J.A."/>
            <person name="Ng W.-L."/>
            <person name="Kazmierczak K.M."/>
            <person name="Andrzejewski T.M."/>
            <person name="Davidsen T.M."/>
            <person name="Wayne K.J."/>
            <person name="Tettelin H."/>
            <person name="Glass J.I."/>
            <person name="Rusch D."/>
            <person name="Podicherti R."/>
            <person name="Tsui H.-C.T."/>
            <person name="Winkler M.E."/>
        </authorList>
    </citation>
    <scope>NUCLEOTIDE SEQUENCE</scope>
</reference>
<dbReference type="PANTHER" id="PTHR30163:SF9">
    <property type="entry name" value="MEMBRANE-BOUND LYTIC MUREIN TRANSGLYCOSYLASE B"/>
    <property type="match status" value="1"/>
</dbReference>
<dbReference type="Gene3D" id="1.10.530.10">
    <property type="match status" value="1"/>
</dbReference>
<dbReference type="NCBIfam" id="TIGR02282">
    <property type="entry name" value="MltB"/>
    <property type="match status" value="1"/>
</dbReference>
<dbReference type="InterPro" id="IPR043426">
    <property type="entry name" value="MltB-like"/>
</dbReference>
<organism evidence="2">
    <name type="scientific">marine metagenome</name>
    <dbReference type="NCBI Taxonomy" id="408172"/>
    <lineage>
        <taxon>unclassified sequences</taxon>
        <taxon>metagenomes</taxon>
        <taxon>ecological metagenomes</taxon>
    </lineage>
</organism>
<dbReference type="EMBL" id="UINC01004325">
    <property type="protein sequence ID" value="SVA13486.1"/>
    <property type="molecule type" value="Genomic_DNA"/>
</dbReference>
<dbReference type="Pfam" id="PF13406">
    <property type="entry name" value="SLT_2"/>
    <property type="match status" value="1"/>
</dbReference>
<dbReference type="PANTHER" id="PTHR30163">
    <property type="entry name" value="MEMBRANE-BOUND LYTIC MUREIN TRANSGLYCOSYLASE B"/>
    <property type="match status" value="1"/>
</dbReference>
<dbReference type="InterPro" id="IPR011757">
    <property type="entry name" value="Lytic_transglycosylase_MltB"/>
</dbReference>
<protein>
    <recommendedName>
        <fullName evidence="1">Transglycosylase SLT domain-containing protein</fullName>
    </recommendedName>
</protein>
<dbReference type="GO" id="GO:0008933">
    <property type="term" value="F:peptidoglycan lytic transglycosylase activity"/>
    <property type="evidence" value="ECO:0007669"/>
    <property type="project" value="TreeGrafter"/>
</dbReference>
<gene>
    <name evidence="2" type="ORF">METZ01_LOCUS66340</name>
</gene>